<comment type="caution">
    <text evidence="1">The sequence shown here is derived from an EMBL/GenBank/DDBJ whole genome shotgun (WGS) entry which is preliminary data.</text>
</comment>
<dbReference type="EMBL" id="VCGU01000008">
    <property type="protein sequence ID" value="TRY72698.1"/>
    <property type="molecule type" value="Genomic_DNA"/>
</dbReference>
<dbReference type="Proteomes" id="UP000318571">
    <property type="component" value="Chromosome 7"/>
</dbReference>
<sequence>MAQEVKQRVTAWHICQARLPSLPPQSLFMATLVASFPMQHLFVDLFDLEGTTYLVMVDRGRILPPLDVGMKVSIQDTTTKRWVPGGIIVERLSLGRSYV</sequence>
<proteinExistence type="predicted"/>
<evidence type="ECO:0000313" key="2">
    <source>
        <dbReference type="Proteomes" id="UP000318571"/>
    </source>
</evidence>
<feature type="non-terminal residue" evidence="1">
    <location>
        <position position="99"/>
    </location>
</feature>
<name>A0A553P4U7_TIGCA</name>
<reference evidence="1 2" key="1">
    <citation type="journal article" date="2018" name="Nat. Ecol. Evol.">
        <title>Genomic signatures of mitonuclear coevolution across populations of Tigriopus californicus.</title>
        <authorList>
            <person name="Barreto F.S."/>
            <person name="Watson E.T."/>
            <person name="Lima T.G."/>
            <person name="Willett C.S."/>
            <person name="Edmands S."/>
            <person name="Li W."/>
            <person name="Burton R.S."/>
        </authorList>
    </citation>
    <scope>NUCLEOTIDE SEQUENCE [LARGE SCALE GENOMIC DNA]</scope>
    <source>
        <strain evidence="1 2">San Diego</strain>
    </source>
</reference>
<accession>A0A553P4U7</accession>
<organism evidence="1 2">
    <name type="scientific">Tigriopus californicus</name>
    <name type="common">Marine copepod</name>
    <dbReference type="NCBI Taxonomy" id="6832"/>
    <lineage>
        <taxon>Eukaryota</taxon>
        <taxon>Metazoa</taxon>
        <taxon>Ecdysozoa</taxon>
        <taxon>Arthropoda</taxon>
        <taxon>Crustacea</taxon>
        <taxon>Multicrustacea</taxon>
        <taxon>Hexanauplia</taxon>
        <taxon>Copepoda</taxon>
        <taxon>Harpacticoida</taxon>
        <taxon>Harpacticidae</taxon>
        <taxon>Tigriopus</taxon>
    </lineage>
</organism>
<protein>
    <submittedName>
        <fullName evidence="1">Uncharacterized protein</fullName>
    </submittedName>
</protein>
<keyword evidence="2" id="KW-1185">Reference proteome</keyword>
<dbReference type="AlphaFoldDB" id="A0A553P4U7"/>
<evidence type="ECO:0000313" key="1">
    <source>
        <dbReference type="EMBL" id="TRY72698.1"/>
    </source>
</evidence>
<gene>
    <name evidence="1" type="ORF">TCAL_16188</name>
</gene>